<reference evidence="1" key="2">
    <citation type="submission" date="2020-11" db="EMBL/GenBank/DDBJ databases">
        <authorList>
            <person name="McCartney M.A."/>
            <person name="Auch B."/>
            <person name="Kono T."/>
            <person name="Mallez S."/>
            <person name="Becker A."/>
            <person name="Gohl D.M."/>
            <person name="Silverstein K.A.T."/>
            <person name="Koren S."/>
            <person name="Bechman K.B."/>
            <person name="Herman A."/>
            <person name="Abrahante J.E."/>
            <person name="Garbe J."/>
        </authorList>
    </citation>
    <scope>NUCLEOTIDE SEQUENCE</scope>
    <source>
        <strain evidence="1">Duluth1</strain>
        <tissue evidence="1">Whole animal</tissue>
    </source>
</reference>
<accession>A0A9D3Z4L9</accession>
<reference evidence="1" key="1">
    <citation type="journal article" date="2019" name="bioRxiv">
        <title>The Genome of the Zebra Mussel, Dreissena polymorpha: A Resource for Invasive Species Research.</title>
        <authorList>
            <person name="McCartney M.A."/>
            <person name="Auch B."/>
            <person name="Kono T."/>
            <person name="Mallez S."/>
            <person name="Zhang Y."/>
            <person name="Obille A."/>
            <person name="Becker A."/>
            <person name="Abrahante J.E."/>
            <person name="Garbe J."/>
            <person name="Badalamenti J.P."/>
            <person name="Herman A."/>
            <person name="Mangelson H."/>
            <person name="Liachko I."/>
            <person name="Sullivan S."/>
            <person name="Sone E.D."/>
            <person name="Koren S."/>
            <person name="Silverstein K.A.T."/>
            <person name="Beckman K.B."/>
            <person name="Gohl D.M."/>
        </authorList>
    </citation>
    <scope>NUCLEOTIDE SEQUENCE</scope>
    <source>
        <strain evidence="1">Duluth1</strain>
        <tissue evidence="1">Whole animal</tissue>
    </source>
</reference>
<proteinExistence type="predicted"/>
<name>A0A9D3Z4L9_DREPO</name>
<keyword evidence="2" id="KW-1185">Reference proteome</keyword>
<dbReference type="Proteomes" id="UP000828390">
    <property type="component" value="Unassembled WGS sequence"/>
</dbReference>
<dbReference type="EMBL" id="JAIWYP010000014">
    <property type="protein sequence ID" value="KAH3711757.1"/>
    <property type="molecule type" value="Genomic_DNA"/>
</dbReference>
<comment type="caution">
    <text evidence="1">The sequence shown here is derived from an EMBL/GenBank/DDBJ whole genome shotgun (WGS) entry which is preliminary data.</text>
</comment>
<protein>
    <submittedName>
        <fullName evidence="1">Uncharacterized protein</fullName>
    </submittedName>
</protein>
<dbReference type="AlphaFoldDB" id="A0A9D3Z4L9"/>
<gene>
    <name evidence="1" type="ORF">DPMN_071431</name>
</gene>
<evidence type="ECO:0000313" key="2">
    <source>
        <dbReference type="Proteomes" id="UP000828390"/>
    </source>
</evidence>
<organism evidence="1 2">
    <name type="scientific">Dreissena polymorpha</name>
    <name type="common">Zebra mussel</name>
    <name type="synonym">Mytilus polymorpha</name>
    <dbReference type="NCBI Taxonomy" id="45954"/>
    <lineage>
        <taxon>Eukaryota</taxon>
        <taxon>Metazoa</taxon>
        <taxon>Spiralia</taxon>
        <taxon>Lophotrochozoa</taxon>
        <taxon>Mollusca</taxon>
        <taxon>Bivalvia</taxon>
        <taxon>Autobranchia</taxon>
        <taxon>Heteroconchia</taxon>
        <taxon>Euheterodonta</taxon>
        <taxon>Imparidentia</taxon>
        <taxon>Neoheterodontei</taxon>
        <taxon>Myida</taxon>
        <taxon>Dreissenoidea</taxon>
        <taxon>Dreissenidae</taxon>
        <taxon>Dreissena</taxon>
    </lineage>
</organism>
<sequence>MSITKHGYLNVCISIDIFEETPAQSLQSQRAHHRKSDLNTCTHFKTAVDISLNTKNIKTPDTKAIANPPPVLATSRLSRAHVSILAALEVAFFSTVNSLIMFTNEVSDRT</sequence>
<evidence type="ECO:0000313" key="1">
    <source>
        <dbReference type="EMBL" id="KAH3711757.1"/>
    </source>
</evidence>